<evidence type="ECO:0000313" key="3">
    <source>
        <dbReference type="Proteomes" id="UP000735302"/>
    </source>
</evidence>
<name>A0AAV4D1T4_9GAST</name>
<dbReference type="InterPro" id="IPR002048">
    <property type="entry name" value="EF_hand_dom"/>
</dbReference>
<dbReference type="InterPro" id="IPR011992">
    <property type="entry name" value="EF-hand-dom_pair"/>
</dbReference>
<dbReference type="CDD" id="cd00051">
    <property type="entry name" value="EFh"/>
    <property type="match status" value="1"/>
</dbReference>
<organism evidence="2 3">
    <name type="scientific">Plakobranchus ocellatus</name>
    <dbReference type="NCBI Taxonomy" id="259542"/>
    <lineage>
        <taxon>Eukaryota</taxon>
        <taxon>Metazoa</taxon>
        <taxon>Spiralia</taxon>
        <taxon>Lophotrochozoa</taxon>
        <taxon>Mollusca</taxon>
        <taxon>Gastropoda</taxon>
        <taxon>Heterobranchia</taxon>
        <taxon>Euthyneura</taxon>
        <taxon>Panpulmonata</taxon>
        <taxon>Sacoglossa</taxon>
        <taxon>Placobranchoidea</taxon>
        <taxon>Plakobranchidae</taxon>
        <taxon>Plakobranchus</taxon>
    </lineage>
</organism>
<dbReference type="Gene3D" id="1.10.238.10">
    <property type="entry name" value="EF-hand"/>
    <property type="match status" value="1"/>
</dbReference>
<accession>A0AAV4D1T4</accession>
<dbReference type="GO" id="GO:0005509">
    <property type="term" value="F:calcium ion binding"/>
    <property type="evidence" value="ECO:0007669"/>
    <property type="project" value="InterPro"/>
</dbReference>
<evidence type="ECO:0000313" key="2">
    <source>
        <dbReference type="EMBL" id="GFO38184.1"/>
    </source>
</evidence>
<dbReference type="PROSITE" id="PS50222">
    <property type="entry name" value="EF_HAND_2"/>
    <property type="match status" value="1"/>
</dbReference>
<feature type="domain" description="EF-hand" evidence="1">
    <location>
        <begin position="35"/>
        <end position="70"/>
    </location>
</feature>
<keyword evidence="3" id="KW-1185">Reference proteome</keyword>
<comment type="caution">
    <text evidence="2">The sequence shown here is derived from an EMBL/GenBank/DDBJ whole genome shotgun (WGS) entry which is preliminary data.</text>
</comment>
<reference evidence="2 3" key="1">
    <citation type="journal article" date="2021" name="Elife">
        <title>Chloroplast acquisition without the gene transfer in kleptoplastic sea slugs, Plakobranchus ocellatus.</title>
        <authorList>
            <person name="Maeda T."/>
            <person name="Takahashi S."/>
            <person name="Yoshida T."/>
            <person name="Shimamura S."/>
            <person name="Takaki Y."/>
            <person name="Nagai Y."/>
            <person name="Toyoda A."/>
            <person name="Suzuki Y."/>
            <person name="Arimoto A."/>
            <person name="Ishii H."/>
            <person name="Satoh N."/>
            <person name="Nishiyama T."/>
            <person name="Hasebe M."/>
            <person name="Maruyama T."/>
            <person name="Minagawa J."/>
            <person name="Obokata J."/>
            <person name="Shigenobu S."/>
        </authorList>
    </citation>
    <scope>NUCLEOTIDE SEQUENCE [LARGE SCALE GENOMIC DNA]</scope>
</reference>
<dbReference type="EMBL" id="BLXT01007309">
    <property type="protein sequence ID" value="GFO38184.1"/>
    <property type="molecule type" value="Genomic_DNA"/>
</dbReference>
<proteinExistence type="predicted"/>
<dbReference type="SUPFAM" id="SSF47473">
    <property type="entry name" value="EF-hand"/>
    <property type="match status" value="1"/>
</dbReference>
<dbReference type="Pfam" id="PF13499">
    <property type="entry name" value="EF-hand_7"/>
    <property type="match status" value="1"/>
</dbReference>
<evidence type="ECO:0000259" key="1">
    <source>
        <dbReference type="PROSITE" id="PS50222"/>
    </source>
</evidence>
<dbReference type="AlphaFoldDB" id="A0AAV4D1T4"/>
<dbReference type="Proteomes" id="UP000735302">
    <property type="component" value="Unassembled WGS sequence"/>
</dbReference>
<gene>
    <name evidence="2" type="ORF">PoB_006468900</name>
</gene>
<protein>
    <submittedName>
        <fullName evidence="2">Calmodulin</fullName>
    </submittedName>
</protein>
<sequence>MDGLDSVLREDDTASIASLFHEFFTQLANILKDKDQETCYKEMFRILDDTRKGFLTCEDVRTILRSIQTQVQMSDQELDDVLDDIDKNKDGKVDFSGETTNSIDI</sequence>